<keyword evidence="2" id="KW-0238">DNA-binding</keyword>
<dbReference type="InterPro" id="IPR009057">
    <property type="entry name" value="Homeodomain-like_sf"/>
</dbReference>
<accession>A0A679GHJ6</accession>
<keyword evidence="3" id="KW-0804">Transcription</keyword>
<dbReference type="GeneID" id="57399872"/>
<evidence type="ECO:0000256" key="1">
    <source>
        <dbReference type="ARBA" id="ARBA00023015"/>
    </source>
</evidence>
<evidence type="ECO:0000256" key="4">
    <source>
        <dbReference type="ARBA" id="ARBA00037345"/>
    </source>
</evidence>
<gene>
    <name evidence="6" type="ORF">PtoMrB4_46530</name>
</gene>
<dbReference type="GO" id="GO:0043565">
    <property type="term" value="F:sequence-specific DNA binding"/>
    <property type="evidence" value="ECO:0007669"/>
    <property type="project" value="InterPro"/>
</dbReference>
<dbReference type="InterPro" id="IPR018060">
    <property type="entry name" value="HTH_AraC"/>
</dbReference>
<evidence type="ECO:0000313" key="7">
    <source>
        <dbReference type="Proteomes" id="UP000501237"/>
    </source>
</evidence>
<dbReference type="RefSeq" id="WP_172435145.1">
    <property type="nucleotide sequence ID" value="NZ_AP022642.1"/>
</dbReference>
<feature type="domain" description="HTH araC/xylS-type" evidence="5">
    <location>
        <begin position="121"/>
        <end position="218"/>
    </location>
</feature>
<dbReference type="PROSITE" id="PS01124">
    <property type="entry name" value="HTH_ARAC_FAMILY_2"/>
    <property type="match status" value="1"/>
</dbReference>
<dbReference type="SUPFAM" id="SSF46689">
    <property type="entry name" value="Homeodomain-like"/>
    <property type="match status" value="1"/>
</dbReference>
<dbReference type="AlphaFoldDB" id="A0A679GHJ6"/>
<dbReference type="EMBL" id="AP022642">
    <property type="protein sequence ID" value="BCA30676.1"/>
    <property type="molecule type" value="Genomic_DNA"/>
</dbReference>
<dbReference type="KEGG" id="poj:PtoMrB4_46530"/>
<dbReference type="GO" id="GO:0003700">
    <property type="term" value="F:DNA-binding transcription factor activity"/>
    <property type="evidence" value="ECO:0007669"/>
    <property type="project" value="InterPro"/>
</dbReference>
<comment type="function">
    <text evidence="4">Regulatory protein of the TOL plasmid xyl operons. XylS activates the xylXYZLTEGFJQKIH operon required for the degradation of toluene, m-xylene and p-xylene.</text>
</comment>
<reference evidence="6 7" key="1">
    <citation type="journal article" date="2020" name="Microbiol. Resour. Announc.">
        <title>Complete genome sequence of Pseudomonas otitidis strain MrB4, isolated from Lake Biwa in Japan.</title>
        <authorList>
            <person name="Miyazaki K."/>
            <person name="Hase E."/>
            <person name="Maruya T."/>
        </authorList>
    </citation>
    <scope>NUCLEOTIDE SEQUENCE [LARGE SCALE GENOMIC DNA]</scope>
    <source>
        <strain evidence="6 7">MrB4</strain>
    </source>
</reference>
<evidence type="ECO:0000313" key="6">
    <source>
        <dbReference type="EMBL" id="BCA30676.1"/>
    </source>
</evidence>
<proteinExistence type="predicted"/>
<protein>
    <submittedName>
        <fullName evidence="6">AraC family transcriptional regulator</fullName>
    </submittedName>
</protein>
<name>A0A679GHJ6_9GAMM</name>
<organism evidence="6 7">
    <name type="scientific">Metapseudomonas otitidis</name>
    <dbReference type="NCBI Taxonomy" id="319939"/>
    <lineage>
        <taxon>Bacteria</taxon>
        <taxon>Pseudomonadati</taxon>
        <taxon>Pseudomonadota</taxon>
        <taxon>Gammaproteobacteria</taxon>
        <taxon>Pseudomonadales</taxon>
        <taxon>Pseudomonadaceae</taxon>
        <taxon>Metapseudomonas</taxon>
    </lineage>
</organism>
<evidence type="ECO:0000256" key="3">
    <source>
        <dbReference type="ARBA" id="ARBA00023163"/>
    </source>
</evidence>
<dbReference type="Proteomes" id="UP000501237">
    <property type="component" value="Chromosome"/>
</dbReference>
<sequence>MIESPWQGALWLARDFCLIDGANGDTRPHAHYAHQVLLARGAPLHLLVEGEPVSGQAVLVESMREHALALPGQVLLAVYAEPLAFAPQALHALVAGAGTDLQALAERLLVAPRPTLDARLQRALDEVDELLADKVSAQALASRAGLSLSQLERLFGEQVGLSVRRLVLWRRLRLAVRLGLEGQSLTQAAYGAGFADAAHFSRTMRATFGIRADRNLGNLQLHLLGD</sequence>
<keyword evidence="1" id="KW-0805">Transcription regulation</keyword>
<dbReference type="InterPro" id="IPR050204">
    <property type="entry name" value="AraC_XylS_family_regulators"/>
</dbReference>
<evidence type="ECO:0000256" key="2">
    <source>
        <dbReference type="ARBA" id="ARBA00023125"/>
    </source>
</evidence>
<dbReference type="Gene3D" id="1.10.10.60">
    <property type="entry name" value="Homeodomain-like"/>
    <property type="match status" value="1"/>
</dbReference>
<evidence type="ECO:0000259" key="5">
    <source>
        <dbReference type="PROSITE" id="PS01124"/>
    </source>
</evidence>
<dbReference type="SMART" id="SM00342">
    <property type="entry name" value="HTH_ARAC"/>
    <property type="match status" value="1"/>
</dbReference>
<dbReference type="Pfam" id="PF12833">
    <property type="entry name" value="HTH_18"/>
    <property type="match status" value="1"/>
</dbReference>
<dbReference type="PANTHER" id="PTHR46796">
    <property type="entry name" value="HTH-TYPE TRANSCRIPTIONAL ACTIVATOR RHAS-RELATED"/>
    <property type="match status" value="1"/>
</dbReference>